<evidence type="ECO:0000313" key="2">
    <source>
        <dbReference type="Proteomes" id="UP000273252"/>
    </source>
</evidence>
<accession>A0A3A6QV99</accession>
<name>A0A3A6QV99_9VIBR</name>
<organism evidence="1 2">
    <name type="scientific">Vibrio sinensis</name>
    <dbReference type="NCBI Taxonomy" id="2302434"/>
    <lineage>
        <taxon>Bacteria</taxon>
        <taxon>Pseudomonadati</taxon>
        <taxon>Pseudomonadota</taxon>
        <taxon>Gammaproteobacteria</taxon>
        <taxon>Vibrionales</taxon>
        <taxon>Vibrionaceae</taxon>
        <taxon>Vibrio</taxon>
    </lineage>
</organism>
<dbReference type="AlphaFoldDB" id="A0A3A6QV99"/>
<comment type="caution">
    <text evidence="1">The sequence shown here is derived from an EMBL/GenBank/DDBJ whole genome shotgun (WGS) entry which is preliminary data.</text>
</comment>
<proteinExistence type="predicted"/>
<reference evidence="1 2" key="1">
    <citation type="submission" date="2018-08" db="EMBL/GenBank/DDBJ databases">
        <title>Vibrio isolated from the Eastern China Marginal Seas.</title>
        <authorList>
            <person name="Li Y."/>
        </authorList>
    </citation>
    <scope>NUCLEOTIDE SEQUENCE [LARGE SCALE GENOMIC DNA]</scope>
    <source>
        <strain evidence="1 2">BEI233</strain>
    </source>
</reference>
<dbReference type="Proteomes" id="UP000273252">
    <property type="component" value="Unassembled WGS sequence"/>
</dbReference>
<gene>
    <name evidence="1" type="ORF">DZ860_20970</name>
</gene>
<keyword evidence="2" id="KW-1185">Reference proteome</keyword>
<evidence type="ECO:0000313" key="1">
    <source>
        <dbReference type="EMBL" id="RJX65835.1"/>
    </source>
</evidence>
<sequence>MYILNSARFEVVWLPHQTMRLQSTQDQLKDQILKFQAQKSRSLAGERLFANAMSLDWKSNTL</sequence>
<protein>
    <submittedName>
        <fullName evidence="1">Uncharacterized protein</fullName>
    </submittedName>
</protein>
<dbReference type="EMBL" id="QVMU01000031">
    <property type="protein sequence ID" value="RJX65835.1"/>
    <property type="molecule type" value="Genomic_DNA"/>
</dbReference>